<dbReference type="GO" id="GO:0005737">
    <property type="term" value="C:cytoplasm"/>
    <property type="evidence" value="ECO:0007669"/>
    <property type="project" value="TreeGrafter"/>
</dbReference>
<evidence type="ECO:0000313" key="1">
    <source>
        <dbReference type="EMBL" id="OOK76420.1"/>
    </source>
</evidence>
<evidence type="ECO:0000313" key="2">
    <source>
        <dbReference type="Proteomes" id="UP000189229"/>
    </source>
</evidence>
<dbReference type="InterPro" id="IPR042099">
    <property type="entry name" value="ANL_N_sf"/>
</dbReference>
<reference evidence="1 2" key="1">
    <citation type="submission" date="2017-02" db="EMBL/GenBank/DDBJ databases">
        <title>Complete genome sequences of Mycobacterium kansasii strains isolated from rhesus macaques.</title>
        <authorList>
            <person name="Panda A."/>
            <person name="Nagaraj S."/>
            <person name="Zhao X."/>
            <person name="Tettelin H."/>
            <person name="Detolla L.J."/>
        </authorList>
    </citation>
    <scope>NUCLEOTIDE SEQUENCE [LARGE SCALE GENOMIC DNA]</scope>
    <source>
        <strain evidence="1 2">11-3813</strain>
    </source>
</reference>
<dbReference type="SUPFAM" id="SSF56801">
    <property type="entry name" value="Acetyl-CoA synthetase-like"/>
    <property type="match status" value="1"/>
</dbReference>
<protein>
    <submittedName>
        <fullName evidence="1">AMP-binding enzyme family protein</fullName>
    </submittedName>
</protein>
<dbReference type="PANTHER" id="PTHR45527">
    <property type="entry name" value="NONRIBOSOMAL PEPTIDE SYNTHETASE"/>
    <property type="match status" value="1"/>
</dbReference>
<proteinExistence type="predicted"/>
<gene>
    <name evidence="1" type="ORF">BZL30_3391</name>
</gene>
<dbReference type="GO" id="GO:0044550">
    <property type="term" value="P:secondary metabolite biosynthetic process"/>
    <property type="evidence" value="ECO:0007669"/>
    <property type="project" value="TreeGrafter"/>
</dbReference>
<dbReference type="Gene3D" id="3.40.50.12780">
    <property type="entry name" value="N-terminal domain of ligase-like"/>
    <property type="match status" value="1"/>
</dbReference>
<dbReference type="GO" id="GO:0043041">
    <property type="term" value="P:amino acid activation for nonribosomal peptide biosynthetic process"/>
    <property type="evidence" value="ECO:0007669"/>
    <property type="project" value="TreeGrafter"/>
</dbReference>
<dbReference type="InterPro" id="IPR045851">
    <property type="entry name" value="AMP-bd_C_sf"/>
</dbReference>
<sequence>MYRTGDLACWGADGQLHYKGRSDEQVKIRGYRIEPAEIATALAQSPGVEHAVVIAREDRVGEKRLVGYITGAADPNVVRAG</sequence>
<name>A0A1V3XBE0_MYCKA</name>
<dbReference type="EMBL" id="MVBM01000003">
    <property type="protein sequence ID" value="OOK76420.1"/>
    <property type="molecule type" value="Genomic_DNA"/>
</dbReference>
<dbReference type="Proteomes" id="UP000189229">
    <property type="component" value="Unassembled WGS sequence"/>
</dbReference>
<organism evidence="1 2">
    <name type="scientific">Mycobacterium kansasii</name>
    <dbReference type="NCBI Taxonomy" id="1768"/>
    <lineage>
        <taxon>Bacteria</taxon>
        <taxon>Bacillati</taxon>
        <taxon>Actinomycetota</taxon>
        <taxon>Actinomycetes</taxon>
        <taxon>Mycobacteriales</taxon>
        <taxon>Mycobacteriaceae</taxon>
        <taxon>Mycobacterium</taxon>
    </lineage>
</organism>
<dbReference type="AlphaFoldDB" id="A0A1V3XBE0"/>
<comment type="caution">
    <text evidence="1">The sequence shown here is derived from an EMBL/GenBank/DDBJ whole genome shotgun (WGS) entry which is preliminary data.</text>
</comment>
<dbReference type="GO" id="GO:0031177">
    <property type="term" value="F:phosphopantetheine binding"/>
    <property type="evidence" value="ECO:0007669"/>
    <property type="project" value="TreeGrafter"/>
</dbReference>
<dbReference type="PANTHER" id="PTHR45527:SF1">
    <property type="entry name" value="FATTY ACID SYNTHASE"/>
    <property type="match status" value="1"/>
</dbReference>
<dbReference type="Gene3D" id="3.30.300.30">
    <property type="match status" value="1"/>
</dbReference>
<accession>A0A1V3XBE0</accession>